<evidence type="ECO:0000256" key="1">
    <source>
        <dbReference type="SAM" id="SignalP"/>
    </source>
</evidence>
<gene>
    <name evidence="2" type="ORF">E1B28_012410</name>
</gene>
<accession>A0A9P7UNN8</accession>
<evidence type="ECO:0000313" key="2">
    <source>
        <dbReference type="EMBL" id="KAG7088413.1"/>
    </source>
</evidence>
<dbReference type="InterPro" id="IPR045469">
    <property type="entry name" value="Nis1"/>
</dbReference>
<feature type="chain" id="PRO_5040393504" evidence="1">
    <location>
        <begin position="18"/>
        <end position="154"/>
    </location>
</feature>
<dbReference type="RefSeq" id="XP_043004884.1">
    <property type="nucleotide sequence ID" value="XM_043157517.1"/>
</dbReference>
<protein>
    <submittedName>
        <fullName evidence="2">Uncharacterized protein</fullName>
    </submittedName>
</protein>
<evidence type="ECO:0000313" key="3">
    <source>
        <dbReference type="Proteomes" id="UP001049176"/>
    </source>
</evidence>
<proteinExistence type="predicted"/>
<feature type="signal peptide" evidence="1">
    <location>
        <begin position="1"/>
        <end position="17"/>
    </location>
</feature>
<dbReference type="AlphaFoldDB" id="A0A9P7UNN8"/>
<dbReference type="EMBL" id="CM032188">
    <property type="protein sequence ID" value="KAG7088413.1"/>
    <property type="molecule type" value="Genomic_DNA"/>
</dbReference>
<dbReference type="GeneID" id="66081485"/>
<comment type="caution">
    <text evidence="2">The sequence shown here is derived from an EMBL/GenBank/DDBJ whole genome shotgun (WGS) entry which is preliminary data.</text>
</comment>
<name>A0A9P7UNN8_9AGAR</name>
<organism evidence="2 3">
    <name type="scientific">Marasmius oreades</name>
    <name type="common">fairy-ring Marasmius</name>
    <dbReference type="NCBI Taxonomy" id="181124"/>
    <lineage>
        <taxon>Eukaryota</taxon>
        <taxon>Fungi</taxon>
        <taxon>Dikarya</taxon>
        <taxon>Basidiomycota</taxon>
        <taxon>Agaricomycotina</taxon>
        <taxon>Agaricomycetes</taxon>
        <taxon>Agaricomycetidae</taxon>
        <taxon>Agaricales</taxon>
        <taxon>Marasmiineae</taxon>
        <taxon>Marasmiaceae</taxon>
        <taxon>Marasmius</taxon>
    </lineage>
</organism>
<dbReference type="Pfam" id="PF19271">
    <property type="entry name" value="Nis1"/>
    <property type="match status" value="1"/>
</dbReference>
<dbReference type="Proteomes" id="UP001049176">
    <property type="component" value="Chromosome 8"/>
</dbReference>
<keyword evidence="3" id="KW-1185">Reference proteome</keyword>
<keyword evidence="1" id="KW-0732">Signal</keyword>
<dbReference type="OrthoDB" id="2841294at2759"/>
<sequence>MKTFILFTLSLVLSVLSQSIQITEPTDGTPITPGQSLNVMLEFPNSLTGMTHVSVVVSTRDCTQECSQQDASDSLGKPLYVGDYAPQFHENNKPPYQNFTVKIPQGITTAKTQLTVAHFMLVGASASPLLEYKNVTLAVNSAQVRRSLLGRILV</sequence>
<dbReference type="KEGG" id="more:E1B28_012410"/>
<reference evidence="2" key="1">
    <citation type="journal article" date="2021" name="Genome Biol. Evol.">
        <title>The assembled and annotated genome of the fairy-ring fungus Marasmius oreades.</title>
        <authorList>
            <person name="Hiltunen M."/>
            <person name="Ament-Velasquez S.L."/>
            <person name="Johannesson H."/>
        </authorList>
    </citation>
    <scope>NUCLEOTIDE SEQUENCE</scope>
    <source>
        <strain evidence="2">03SP1</strain>
    </source>
</reference>